<keyword evidence="7" id="KW-1185">Reference proteome</keyword>
<feature type="chain" id="PRO_5023862366" evidence="2">
    <location>
        <begin position="29"/>
        <end position="939"/>
    </location>
</feature>
<evidence type="ECO:0000259" key="3">
    <source>
        <dbReference type="PROSITE" id="PS50113"/>
    </source>
</evidence>
<dbReference type="PROSITE" id="PS50883">
    <property type="entry name" value="EAL"/>
    <property type="match status" value="1"/>
</dbReference>
<evidence type="ECO:0000259" key="4">
    <source>
        <dbReference type="PROSITE" id="PS50883"/>
    </source>
</evidence>
<feature type="transmembrane region" description="Helical" evidence="1">
    <location>
        <begin position="330"/>
        <end position="350"/>
    </location>
</feature>
<gene>
    <name evidence="6" type="ORF">F5I99_16530</name>
</gene>
<dbReference type="SMART" id="SM00052">
    <property type="entry name" value="EAL"/>
    <property type="match status" value="1"/>
</dbReference>
<dbReference type="Pfam" id="PF00563">
    <property type="entry name" value="EAL"/>
    <property type="match status" value="1"/>
</dbReference>
<dbReference type="InterPro" id="IPR000014">
    <property type="entry name" value="PAS"/>
</dbReference>
<dbReference type="InterPro" id="IPR000700">
    <property type="entry name" value="PAS-assoc_C"/>
</dbReference>
<organism evidence="6 7">
    <name type="scientific">Nitrincola iocasae</name>
    <dbReference type="NCBI Taxonomy" id="2614693"/>
    <lineage>
        <taxon>Bacteria</taxon>
        <taxon>Pseudomonadati</taxon>
        <taxon>Pseudomonadota</taxon>
        <taxon>Gammaproteobacteria</taxon>
        <taxon>Oceanospirillales</taxon>
        <taxon>Oceanospirillaceae</taxon>
        <taxon>Nitrincola</taxon>
    </lineage>
</organism>
<feature type="domain" description="PAC" evidence="3">
    <location>
        <begin position="445"/>
        <end position="498"/>
    </location>
</feature>
<evidence type="ECO:0000313" key="7">
    <source>
        <dbReference type="Proteomes" id="UP000325606"/>
    </source>
</evidence>
<dbReference type="PROSITE" id="PS50887">
    <property type="entry name" value="GGDEF"/>
    <property type="match status" value="1"/>
</dbReference>
<dbReference type="PROSITE" id="PS50113">
    <property type="entry name" value="PAC"/>
    <property type="match status" value="1"/>
</dbReference>
<dbReference type="Gene3D" id="3.20.20.450">
    <property type="entry name" value="EAL domain"/>
    <property type="match status" value="1"/>
</dbReference>
<dbReference type="EMBL" id="CP044222">
    <property type="protein sequence ID" value="QEW07966.1"/>
    <property type="molecule type" value="Genomic_DNA"/>
</dbReference>
<feature type="domain" description="GGDEF" evidence="5">
    <location>
        <begin position="530"/>
        <end position="672"/>
    </location>
</feature>
<dbReference type="InterPro" id="IPR001633">
    <property type="entry name" value="EAL_dom"/>
</dbReference>
<dbReference type="SMART" id="SM00267">
    <property type="entry name" value="GGDEF"/>
    <property type="match status" value="1"/>
</dbReference>
<dbReference type="InterPro" id="IPR001610">
    <property type="entry name" value="PAC"/>
</dbReference>
<dbReference type="CDD" id="cd00130">
    <property type="entry name" value="PAS"/>
    <property type="match status" value="1"/>
</dbReference>
<evidence type="ECO:0000256" key="2">
    <source>
        <dbReference type="SAM" id="SignalP"/>
    </source>
</evidence>
<dbReference type="SUPFAM" id="SSF55073">
    <property type="entry name" value="Nucleotide cyclase"/>
    <property type="match status" value="1"/>
</dbReference>
<dbReference type="AlphaFoldDB" id="A0A5J6LI45"/>
<dbReference type="InterPro" id="IPR052155">
    <property type="entry name" value="Biofilm_reg_signaling"/>
</dbReference>
<dbReference type="InterPro" id="IPR000160">
    <property type="entry name" value="GGDEF_dom"/>
</dbReference>
<keyword evidence="1" id="KW-1133">Transmembrane helix</keyword>
<feature type="signal peptide" evidence="2">
    <location>
        <begin position="1"/>
        <end position="28"/>
    </location>
</feature>
<evidence type="ECO:0000259" key="5">
    <source>
        <dbReference type="PROSITE" id="PS50887"/>
    </source>
</evidence>
<name>A0A5J6LI45_9GAMM</name>
<dbReference type="Pfam" id="PF12974">
    <property type="entry name" value="Phosphonate-bd"/>
    <property type="match status" value="1"/>
</dbReference>
<dbReference type="InterPro" id="IPR035965">
    <property type="entry name" value="PAS-like_dom_sf"/>
</dbReference>
<dbReference type="KEGG" id="nik:F5I99_16530"/>
<evidence type="ECO:0000256" key="1">
    <source>
        <dbReference type="SAM" id="Phobius"/>
    </source>
</evidence>
<dbReference type="InterPro" id="IPR035919">
    <property type="entry name" value="EAL_sf"/>
</dbReference>
<sequence length="939" mass="105738">MWHRCLVQKWIVLLCLCILALLGSQLQAQVSQMPEESAKQVYRIGMPLVDDQDIMARRWQPLIDYLNQQSSSALSFELVVLDLQALDAALDKGELDFIFTNPSLYVLYSYRYGLSSPLATLLNNEQGQIVSQFAGTIFSRADRSDLSQLSDLKGKRIAVVSRQSLAAFQMQAVELKHLGISPTDDIELLETGLPLHSVINAVMSREADAGFMRAGVLEQYQAEGLLDVGSYKLIGSQQQPGYPLMTSTSLYPEWPVAALPHTAPDVVRQVTASLLSLPANSEVARQLGIAGFTIPGDYRGIDRLLRDLRLPPFDQQPTFTLQEIWAQWQLYWALMLTGAAAFLIASILILRHKNQHLAVTQQRNQQITEQLRENELLLNHAQHVACIGSWDYDPESGLFNCTEQMRLMFGLSEDQSIRIDDFMAQIIPEDIDETQQSWDLALAGQDYELDYRVRLGSDVRWLHEKLHVIRNSRGEMVRLLGTVQDVTEKVEYEQHIESLAFNDALTKIPNRAWLQEQLQDVLQDSAEQPYSALLILLNIDRFKTINNARGSRFGDALLIAVGQRLSQCQFFGVQVQVARVAGDEFAILVQSERLPEMPVTALEITLADLCNQIFEAPFLIDDEPVSISISSGVTRFPEEDDSITAELVFQRASMALTHSRLEGGGQLIFFESPMSEAAGYRFRLERDLSRALEQNQLRLFMQPQFDGQGSKCAAELLLRWEHPELGMISPADFIPIAESSNLIVDLDIWVMDQACSLIQQAKTLGITLHLAVNISPRHFCIQGFVPWMKMVLEQQDVNPAQLMLEVTEGLFLNNIDSVSAKMQELRQLGLRFSIDDFGTGYSSLAYLKRLPVSEIKIDRSFVQDAPQDPDDAALIEAILAVADKMHLQVVAEGVETLEQAEFLKARSETILFQGYFYGRPAPVQDWLMRWQESALLPCT</sequence>
<dbReference type="Proteomes" id="UP000325606">
    <property type="component" value="Chromosome"/>
</dbReference>
<dbReference type="InterPro" id="IPR029787">
    <property type="entry name" value="Nucleotide_cyclase"/>
</dbReference>
<dbReference type="Pfam" id="PF08447">
    <property type="entry name" value="PAS_3"/>
    <property type="match status" value="1"/>
</dbReference>
<dbReference type="CDD" id="cd01948">
    <property type="entry name" value="EAL"/>
    <property type="match status" value="1"/>
</dbReference>
<dbReference type="PANTHER" id="PTHR44757:SF2">
    <property type="entry name" value="BIOFILM ARCHITECTURE MAINTENANCE PROTEIN MBAA"/>
    <property type="match status" value="1"/>
</dbReference>
<proteinExistence type="predicted"/>
<dbReference type="Pfam" id="PF00990">
    <property type="entry name" value="GGDEF"/>
    <property type="match status" value="1"/>
</dbReference>
<dbReference type="NCBIfam" id="TIGR00254">
    <property type="entry name" value="GGDEF"/>
    <property type="match status" value="1"/>
</dbReference>
<dbReference type="SUPFAM" id="SSF141868">
    <property type="entry name" value="EAL domain-like"/>
    <property type="match status" value="1"/>
</dbReference>
<dbReference type="Gene3D" id="3.40.190.10">
    <property type="entry name" value="Periplasmic binding protein-like II"/>
    <property type="match status" value="2"/>
</dbReference>
<keyword evidence="2" id="KW-0732">Signal</keyword>
<dbReference type="Gene3D" id="2.10.70.100">
    <property type="match status" value="1"/>
</dbReference>
<protein>
    <submittedName>
        <fullName evidence="6">EAL domain-containing protein</fullName>
    </submittedName>
</protein>
<reference evidence="6 7" key="1">
    <citation type="submission" date="2019-09" db="EMBL/GenBank/DDBJ databases">
        <title>Nitrincola iocasae sp. nov., a bacterium isolated from the sediment collected at a cold seep field in South China Sea.</title>
        <authorList>
            <person name="Zhang H."/>
            <person name="Wang H."/>
            <person name="Li C."/>
        </authorList>
    </citation>
    <scope>NUCLEOTIDE SEQUENCE [LARGE SCALE GENOMIC DNA]</scope>
    <source>
        <strain evidence="6 7">KXZD1103</strain>
    </source>
</reference>
<dbReference type="InterPro" id="IPR013655">
    <property type="entry name" value="PAS_fold_3"/>
</dbReference>
<dbReference type="PANTHER" id="PTHR44757">
    <property type="entry name" value="DIGUANYLATE CYCLASE DGCP"/>
    <property type="match status" value="1"/>
</dbReference>
<evidence type="ECO:0000313" key="6">
    <source>
        <dbReference type="EMBL" id="QEW07966.1"/>
    </source>
</evidence>
<feature type="domain" description="EAL" evidence="4">
    <location>
        <begin position="681"/>
        <end position="934"/>
    </location>
</feature>
<dbReference type="InterPro" id="IPR043128">
    <property type="entry name" value="Rev_trsase/Diguanyl_cyclase"/>
</dbReference>
<keyword evidence="1" id="KW-0812">Transmembrane</keyword>
<dbReference type="SMART" id="SM00086">
    <property type="entry name" value="PAC"/>
    <property type="match status" value="1"/>
</dbReference>
<dbReference type="SUPFAM" id="SSF55785">
    <property type="entry name" value="PYP-like sensor domain (PAS domain)"/>
    <property type="match status" value="1"/>
</dbReference>
<dbReference type="SUPFAM" id="SSF53850">
    <property type="entry name" value="Periplasmic binding protein-like II"/>
    <property type="match status" value="1"/>
</dbReference>
<keyword evidence="1" id="KW-0472">Membrane</keyword>
<dbReference type="Gene3D" id="3.30.70.270">
    <property type="match status" value="1"/>
</dbReference>
<dbReference type="CDD" id="cd01949">
    <property type="entry name" value="GGDEF"/>
    <property type="match status" value="1"/>
</dbReference>
<dbReference type="Gene3D" id="3.30.450.20">
    <property type="entry name" value="PAS domain"/>
    <property type="match status" value="1"/>
</dbReference>
<accession>A0A5J6LI45</accession>